<dbReference type="Gene3D" id="1.20.1250.20">
    <property type="entry name" value="MFS general substrate transporter like domains"/>
    <property type="match status" value="2"/>
</dbReference>
<dbReference type="InterPro" id="IPR020846">
    <property type="entry name" value="MFS_dom"/>
</dbReference>
<dbReference type="PROSITE" id="PS50850">
    <property type="entry name" value="MFS"/>
    <property type="match status" value="1"/>
</dbReference>
<feature type="transmembrane region" description="Helical" evidence="3">
    <location>
        <begin position="338"/>
        <end position="358"/>
    </location>
</feature>
<gene>
    <name evidence="5" type="ORF">PT974_04590</name>
</gene>
<feature type="transmembrane region" description="Helical" evidence="3">
    <location>
        <begin position="178"/>
        <end position="200"/>
    </location>
</feature>
<evidence type="ECO:0000256" key="3">
    <source>
        <dbReference type="SAM" id="Phobius"/>
    </source>
</evidence>
<name>A0ABR0SVH0_9HYPO</name>
<feature type="domain" description="Major facilitator superfamily (MFS) profile" evidence="4">
    <location>
        <begin position="250"/>
        <end position="466"/>
    </location>
</feature>
<feature type="transmembrane region" description="Helical" evidence="3">
    <location>
        <begin position="249"/>
        <end position="267"/>
    </location>
</feature>
<feature type="transmembrane region" description="Helical" evidence="3">
    <location>
        <begin position="148"/>
        <end position="166"/>
    </location>
</feature>
<feature type="transmembrane region" description="Helical" evidence="3">
    <location>
        <begin position="422"/>
        <end position="441"/>
    </location>
</feature>
<protein>
    <submittedName>
        <fullName evidence="5">MFS-type transporter pynF-like protein</fullName>
    </submittedName>
</protein>
<dbReference type="InterPro" id="IPR011701">
    <property type="entry name" value="MFS"/>
</dbReference>
<proteinExistence type="inferred from homology"/>
<comment type="subcellular location">
    <subcellularLocation>
        <location evidence="1">Membrane</location>
        <topology evidence="1">Multi-pass membrane protein</topology>
    </subcellularLocation>
</comment>
<feature type="transmembrane region" description="Helical" evidence="3">
    <location>
        <begin position="287"/>
        <end position="307"/>
    </location>
</feature>
<comment type="similarity">
    <text evidence="2">Belongs to the major facilitator superfamily. Monocarboxylate porter (TC 2.A.1.13) family.</text>
</comment>
<comment type="caution">
    <text evidence="5">The sequence shown here is derived from an EMBL/GenBank/DDBJ whole genome shotgun (WGS) entry which is preliminary data.</text>
</comment>
<evidence type="ECO:0000313" key="6">
    <source>
        <dbReference type="Proteomes" id="UP001338125"/>
    </source>
</evidence>
<dbReference type="Pfam" id="PF07690">
    <property type="entry name" value="MFS_1"/>
    <property type="match status" value="1"/>
</dbReference>
<feature type="transmembrane region" description="Helical" evidence="3">
    <location>
        <begin position="118"/>
        <end position="136"/>
    </location>
</feature>
<organism evidence="5 6">
    <name type="scientific">Cladobotryum mycophilum</name>
    <dbReference type="NCBI Taxonomy" id="491253"/>
    <lineage>
        <taxon>Eukaryota</taxon>
        <taxon>Fungi</taxon>
        <taxon>Dikarya</taxon>
        <taxon>Ascomycota</taxon>
        <taxon>Pezizomycotina</taxon>
        <taxon>Sordariomycetes</taxon>
        <taxon>Hypocreomycetidae</taxon>
        <taxon>Hypocreales</taxon>
        <taxon>Hypocreaceae</taxon>
        <taxon>Cladobotryum</taxon>
    </lineage>
</organism>
<evidence type="ECO:0000256" key="2">
    <source>
        <dbReference type="ARBA" id="ARBA00006727"/>
    </source>
</evidence>
<sequence>MASADPTAMEHIQSHGAEGVPISTLTTVSRDPDLEKLLPRDRGRAAWSVLAAVSCILMISWGFGGASGVFREYYFNHHPPLVGNELVASIGVMIAGTLQITSPFLLHYLSGRSHQRKLMMWVGMIVLVTAAIGAAFSRTPLQVIMTQGLLYGIGSGLLFAPSVSFIDEWFIERRGFANGLFFGSNSIAAAGLSPVFSVLLKRFGPRIVLITWAILAATVVSTAILFVHPRQTKYDDEKAAVSLRQLKKPVFWLFAFSMILQGFANFLPPGYLPSYATDLGIPSAQGALLITYMSLSGVIGQSLLGLLTDKSGAMLPLFLSTLVSTFAIVVVWGFGHVYWTMVVFSILFGAFSFSFVVLRSHMAAIVVGNLDHPNDELIVSSALLAIRGGAAVVSGYIGVAVVSSNEHLGVQDTYGAGKWRSLIITLGVLMFCATISAVGFLNKDSRLIGPKEDDAEEGIGGIEEKS</sequence>
<evidence type="ECO:0000256" key="1">
    <source>
        <dbReference type="ARBA" id="ARBA00004141"/>
    </source>
</evidence>
<reference evidence="5 6" key="1">
    <citation type="submission" date="2024-01" db="EMBL/GenBank/DDBJ databases">
        <title>Complete genome of Cladobotryum mycophilum ATHUM6906.</title>
        <authorList>
            <person name="Christinaki A.C."/>
            <person name="Myridakis A.I."/>
            <person name="Kouvelis V.N."/>
        </authorList>
    </citation>
    <scope>NUCLEOTIDE SEQUENCE [LARGE SCALE GENOMIC DNA]</scope>
    <source>
        <strain evidence="5 6">ATHUM6906</strain>
    </source>
</reference>
<accession>A0ABR0SVH0</accession>
<evidence type="ECO:0000313" key="5">
    <source>
        <dbReference type="EMBL" id="KAK5996162.1"/>
    </source>
</evidence>
<keyword evidence="6" id="KW-1185">Reference proteome</keyword>
<dbReference type="InterPro" id="IPR050327">
    <property type="entry name" value="Proton-linked_MCT"/>
</dbReference>
<keyword evidence="3" id="KW-0812">Transmembrane</keyword>
<dbReference type="PANTHER" id="PTHR11360:SF287">
    <property type="entry name" value="MFS MONOCARBOXYLATE TRANSPORTER"/>
    <property type="match status" value="1"/>
</dbReference>
<keyword evidence="3" id="KW-1133">Transmembrane helix</keyword>
<evidence type="ECO:0000259" key="4">
    <source>
        <dbReference type="PROSITE" id="PS50850"/>
    </source>
</evidence>
<feature type="transmembrane region" description="Helical" evidence="3">
    <location>
        <begin position="45"/>
        <end position="66"/>
    </location>
</feature>
<feature type="transmembrane region" description="Helical" evidence="3">
    <location>
        <begin position="378"/>
        <end position="402"/>
    </location>
</feature>
<keyword evidence="3" id="KW-0472">Membrane</keyword>
<dbReference type="PANTHER" id="PTHR11360">
    <property type="entry name" value="MONOCARBOXYLATE TRANSPORTER"/>
    <property type="match status" value="1"/>
</dbReference>
<dbReference type="Proteomes" id="UP001338125">
    <property type="component" value="Unassembled WGS sequence"/>
</dbReference>
<feature type="transmembrane region" description="Helical" evidence="3">
    <location>
        <begin position="206"/>
        <end position="228"/>
    </location>
</feature>
<feature type="transmembrane region" description="Helical" evidence="3">
    <location>
        <begin position="86"/>
        <end position="106"/>
    </location>
</feature>
<dbReference type="SUPFAM" id="SSF103473">
    <property type="entry name" value="MFS general substrate transporter"/>
    <property type="match status" value="1"/>
</dbReference>
<dbReference type="EMBL" id="JAVFKD010000004">
    <property type="protein sequence ID" value="KAK5996162.1"/>
    <property type="molecule type" value="Genomic_DNA"/>
</dbReference>
<feature type="transmembrane region" description="Helical" evidence="3">
    <location>
        <begin position="314"/>
        <end position="332"/>
    </location>
</feature>
<dbReference type="InterPro" id="IPR036259">
    <property type="entry name" value="MFS_trans_sf"/>
</dbReference>